<proteinExistence type="predicted"/>
<organism evidence="1 2">
    <name type="scientific">Dyadobacter sandarakinus</name>
    <dbReference type="NCBI Taxonomy" id="2747268"/>
    <lineage>
        <taxon>Bacteria</taxon>
        <taxon>Pseudomonadati</taxon>
        <taxon>Bacteroidota</taxon>
        <taxon>Cytophagia</taxon>
        <taxon>Cytophagales</taxon>
        <taxon>Spirosomataceae</taxon>
        <taxon>Dyadobacter</taxon>
    </lineage>
</organism>
<evidence type="ECO:0000313" key="1">
    <source>
        <dbReference type="EMBL" id="QRR00869.1"/>
    </source>
</evidence>
<sequence length="474" mass="55916">MQRVYFDKQIFSFLYKRDKPAYQSLLNDLLKNKNRYLFCYSHAHLLDLKNDKTDIKYRELDFMDDIVGDNYLSYNASEKRTSCYLARPVEAFKSVDVEEEALSFTTLFDDIDLSFASEKEVEKIQESINFIKNQRFDFGVLKNIQMPADFSDSLGRFLPENLSTISVLEWAEHFMGVVKTLEEDKTAYKGLRNVIDKNLNDGKFTIEYSEIDFNDDLKNSVLQKTFIEFVNSNLNPDGKKVITDYDFYTQAYFSLDLLGISKEKNARFRNVLNDAFHSYYGAFCDFVVSEDQGFLKKTKALYRLLGIESQVFHIEEFINYLALNSNLPEDDFSTFTKLLENQIKTGLVVRTKPSLQFNRQTTEIKCNHNFLGHFNRIELMNEDRENYILLRKRSINYSYFNFYREYEGIVNNAYHIFGYDKNLKGTFDWHVETKEIEERNWEGRRWNIGQITILLEINESIDEICLLITKIGNV</sequence>
<evidence type="ECO:0008006" key="3">
    <source>
        <dbReference type="Google" id="ProtNLM"/>
    </source>
</evidence>
<keyword evidence="2" id="KW-1185">Reference proteome</keyword>
<dbReference type="Proteomes" id="UP000612680">
    <property type="component" value="Chromosome"/>
</dbReference>
<protein>
    <recommendedName>
        <fullName evidence="3">PD-(D/E)XK nuclease superfamily protein</fullName>
    </recommendedName>
</protein>
<gene>
    <name evidence="1" type="ORF">HWI92_08100</name>
</gene>
<evidence type="ECO:0000313" key="2">
    <source>
        <dbReference type="Proteomes" id="UP000612680"/>
    </source>
</evidence>
<accession>A0ABX7I4U3</accession>
<name>A0ABX7I4U3_9BACT</name>
<dbReference type="EMBL" id="CP056775">
    <property type="protein sequence ID" value="QRR00869.1"/>
    <property type="molecule type" value="Genomic_DNA"/>
</dbReference>
<reference evidence="1 2" key="1">
    <citation type="submission" date="2020-06" db="EMBL/GenBank/DDBJ databases">
        <title>Dyadobacter sandarakinus sp. nov., isolated from the soil of the Arctic Yellow River Station.</title>
        <authorList>
            <person name="Zhang Y."/>
            <person name="Peng F."/>
        </authorList>
    </citation>
    <scope>NUCLEOTIDE SEQUENCE [LARGE SCALE GENOMIC DNA]</scope>
    <source>
        <strain evidence="1 2">Q3-56</strain>
    </source>
</reference>
<dbReference type="RefSeq" id="WP_204662553.1">
    <property type="nucleotide sequence ID" value="NZ_CP056775.1"/>
</dbReference>